<comment type="similarity">
    <text evidence="1 7">Belongs to the GatB/GatE family. GatB subfamily.</text>
</comment>
<evidence type="ECO:0000256" key="7">
    <source>
        <dbReference type="HAMAP-Rule" id="MF_03147"/>
    </source>
</evidence>
<dbReference type="InterPro" id="IPR023168">
    <property type="entry name" value="GatB_Yqey_C_2"/>
</dbReference>
<comment type="function">
    <text evidence="7">Allows the formation of correctly charged Gln-tRNA(Gln) through the transamidation of misacylated Glu-tRNA(Gln) in the mitochondria. The reaction takes place in the presence of glutamine and ATP through an activated gamma-phospho-Glu-tRNA(Gln).</text>
</comment>
<keyword evidence="4 7" id="KW-0067">ATP-binding</keyword>
<dbReference type="GO" id="GO:0070681">
    <property type="term" value="P:glutaminyl-tRNAGln biosynthesis via transamidation"/>
    <property type="evidence" value="ECO:0007669"/>
    <property type="project" value="UniProtKB-UniRule"/>
</dbReference>
<dbReference type="GO" id="GO:0005739">
    <property type="term" value="C:mitochondrion"/>
    <property type="evidence" value="ECO:0007669"/>
    <property type="project" value="UniProtKB-SubCell"/>
</dbReference>
<evidence type="ECO:0000256" key="3">
    <source>
        <dbReference type="ARBA" id="ARBA00022741"/>
    </source>
</evidence>
<keyword evidence="7" id="KW-0496">Mitochondrion</keyword>
<dbReference type="InterPro" id="IPR017959">
    <property type="entry name" value="Asn/Gln-tRNA_amidoTrfase_suB/E"/>
</dbReference>
<protein>
    <recommendedName>
        <fullName evidence="7">Glutamyl-tRNA(Gln) amidotransferase subunit B, mitochondrial</fullName>
        <shortName evidence="7">Glu-AdT subunit B</shortName>
        <ecNumber evidence="7">6.3.5.-</ecNumber>
    </recommendedName>
</protein>
<evidence type="ECO:0000313" key="9">
    <source>
        <dbReference type="EMBL" id="KAK3168118.1"/>
    </source>
</evidence>
<organism evidence="9 10">
    <name type="scientific">Lepraria neglecta</name>
    <dbReference type="NCBI Taxonomy" id="209136"/>
    <lineage>
        <taxon>Eukaryota</taxon>
        <taxon>Fungi</taxon>
        <taxon>Dikarya</taxon>
        <taxon>Ascomycota</taxon>
        <taxon>Pezizomycotina</taxon>
        <taxon>Lecanoromycetes</taxon>
        <taxon>OSLEUM clade</taxon>
        <taxon>Lecanoromycetidae</taxon>
        <taxon>Lecanorales</taxon>
        <taxon>Lecanorineae</taxon>
        <taxon>Stereocaulaceae</taxon>
        <taxon>Lepraria</taxon>
    </lineage>
</organism>
<comment type="subcellular location">
    <subcellularLocation>
        <location evidence="7">Mitochondrion</location>
    </subcellularLocation>
</comment>
<evidence type="ECO:0000256" key="1">
    <source>
        <dbReference type="ARBA" id="ARBA00005306"/>
    </source>
</evidence>
<dbReference type="NCBIfam" id="NF004012">
    <property type="entry name" value="PRK05477.1-2"/>
    <property type="match status" value="1"/>
</dbReference>
<dbReference type="InterPro" id="IPR003789">
    <property type="entry name" value="Asn/Gln_tRNA_amidoTrase-B-like"/>
</dbReference>
<name>A0AAE0DIC0_9LECA</name>
<dbReference type="PROSITE" id="PS01234">
    <property type="entry name" value="GATB"/>
    <property type="match status" value="1"/>
</dbReference>
<dbReference type="PANTHER" id="PTHR11659:SF0">
    <property type="entry name" value="GLUTAMYL-TRNA(GLN) AMIDOTRANSFERASE SUBUNIT B, MITOCHONDRIAL"/>
    <property type="match status" value="1"/>
</dbReference>
<keyword evidence="3 7" id="KW-0547">Nucleotide-binding</keyword>
<dbReference type="AlphaFoldDB" id="A0AAE0DIC0"/>
<dbReference type="GO" id="GO:0032543">
    <property type="term" value="P:mitochondrial translation"/>
    <property type="evidence" value="ECO:0007669"/>
    <property type="project" value="UniProtKB-UniRule"/>
</dbReference>
<dbReference type="NCBIfam" id="TIGR00133">
    <property type="entry name" value="gatB"/>
    <property type="match status" value="1"/>
</dbReference>
<dbReference type="EMBL" id="JASNWA010000010">
    <property type="protein sequence ID" value="KAK3168118.1"/>
    <property type="molecule type" value="Genomic_DNA"/>
</dbReference>
<reference evidence="9" key="1">
    <citation type="submission" date="2022-11" db="EMBL/GenBank/DDBJ databases">
        <title>Chromosomal genome sequence assembly and mating type (MAT) locus characterization of the leprose asexual lichenized fungus Lepraria neglecta (Nyl.) Erichsen.</title>
        <authorList>
            <person name="Allen J.L."/>
            <person name="Pfeffer B."/>
        </authorList>
    </citation>
    <scope>NUCLEOTIDE SEQUENCE</scope>
    <source>
        <strain evidence="9">Allen 5258</strain>
    </source>
</reference>
<dbReference type="InterPro" id="IPR014746">
    <property type="entry name" value="Gln_synth/guanido_kin_cat_dom"/>
</dbReference>
<dbReference type="Proteomes" id="UP001276659">
    <property type="component" value="Unassembled WGS sequence"/>
</dbReference>
<evidence type="ECO:0000313" key="10">
    <source>
        <dbReference type="Proteomes" id="UP001276659"/>
    </source>
</evidence>
<dbReference type="SMART" id="SM00845">
    <property type="entry name" value="GatB_Yqey"/>
    <property type="match status" value="1"/>
</dbReference>
<comment type="catalytic activity">
    <reaction evidence="6 7">
        <text>L-glutamyl-tRNA(Gln) + L-glutamine + ATP + H2O = L-glutaminyl-tRNA(Gln) + L-glutamate + ADP + phosphate + H(+)</text>
        <dbReference type="Rhea" id="RHEA:17521"/>
        <dbReference type="Rhea" id="RHEA-COMP:9681"/>
        <dbReference type="Rhea" id="RHEA-COMP:9684"/>
        <dbReference type="ChEBI" id="CHEBI:15377"/>
        <dbReference type="ChEBI" id="CHEBI:15378"/>
        <dbReference type="ChEBI" id="CHEBI:29985"/>
        <dbReference type="ChEBI" id="CHEBI:30616"/>
        <dbReference type="ChEBI" id="CHEBI:43474"/>
        <dbReference type="ChEBI" id="CHEBI:58359"/>
        <dbReference type="ChEBI" id="CHEBI:78520"/>
        <dbReference type="ChEBI" id="CHEBI:78521"/>
        <dbReference type="ChEBI" id="CHEBI:456216"/>
    </reaction>
</comment>
<evidence type="ECO:0000256" key="4">
    <source>
        <dbReference type="ARBA" id="ARBA00022840"/>
    </source>
</evidence>
<dbReference type="EC" id="6.3.5.-" evidence="7"/>
<dbReference type="PANTHER" id="PTHR11659">
    <property type="entry name" value="GLUTAMYL-TRNA GLN AMIDOTRANSFERASE SUBUNIT B MITOCHONDRIAL AND PROKARYOTIC PET112-RELATED"/>
    <property type="match status" value="1"/>
</dbReference>
<dbReference type="GO" id="GO:0005524">
    <property type="term" value="F:ATP binding"/>
    <property type="evidence" value="ECO:0007669"/>
    <property type="project" value="UniProtKB-KW"/>
</dbReference>
<dbReference type="GO" id="GO:0030956">
    <property type="term" value="C:glutamyl-tRNA(Gln) amidotransferase complex"/>
    <property type="evidence" value="ECO:0007669"/>
    <property type="project" value="UniProtKB-UniRule"/>
</dbReference>
<dbReference type="SUPFAM" id="SSF55931">
    <property type="entry name" value="Glutamine synthetase/guanido kinase"/>
    <property type="match status" value="1"/>
</dbReference>
<dbReference type="Pfam" id="PF02637">
    <property type="entry name" value="GatB_Yqey"/>
    <property type="match status" value="1"/>
</dbReference>
<dbReference type="GO" id="GO:0050567">
    <property type="term" value="F:glutaminyl-tRNA synthase (glutamine-hydrolyzing) activity"/>
    <property type="evidence" value="ECO:0007669"/>
    <property type="project" value="UniProtKB-UniRule"/>
</dbReference>
<dbReference type="Gene3D" id="1.10.10.410">
    <property type="match status" value="1"/>
</dbReference>
<evidence type="ECO:0000256" key="5">
    <source>
        <dbReference type="ARBA" id="ARBA00022917"/>
    </source>
</evidence>
<dbReference type="HAMAP" id="MF_00121">
    <property type="entry name" value="GatB"/>
    <property type="match status" value="1"/>
</dbReference>
<dbReference type="SUPFAM" id="SSF89095">
    <property type="entry name" value="GatB/YqeY motif"/>
    <property type="match status" value="1"/>
</dbReference>
<keyword evidence="10" id="KW-1185">Reference proteome</keyword>
<accession>A0AAE0DIC0</accession>
<dbReference type="InterPro" id="IPR004413">
    <property type="entry name" value="GatB"/>
</dbReference>
<comment type="subunit">
    <text evidence="7">Subunit of the heterotrimeric GatCAB amidotransferase (AdT) complex, composed of A, B and C subunits.</text>
</comment>
<keyword evidence="5 7" id="KW-0648">Protein biosynthesis</keyword>
<evidence type="ECO:0000259" key="8">
    <source>
        <dbReference type="SMART" id="SM00845"/>
    </source>
</evidence>
<evidence type="ECO:0000256" key="2">
    <source>
        <dbReference type="ARBA" id="ARBA00022598"/>
    </source>
</evidence>
<comment type="caution">
    <text evidence="9">The sequence shown here is derived from an EMBL/GenBank/DDBJ whole genome shotgun (WGS) entry which is preliminary data.</text>
</comment>
<dbReference type="Pfam" id="PF02934">
    <property type="entry name" value="GatB_N"/>
    <property type="match status" value="1"/>
</dbReference>
<dbReference type="InterPro" id="IPR006075">
    <property type="entry name" value="Asn/Gln-tRNA_Trfase_suB/E_cat"/>
</dbReference>
<keyword evidence="2 7" id="KW-0436">Ligase</keyword>
<dbReference type="InterPro" id="IPR017958">
    <property type="entry name" value="Gln-tRNA_amidoTrfase_suB_CS"/>
</dbReference>
<feature type="domain" description="Asn/Gln amidotransferase" evidence="8">
    <location>
        <begin position="430"/>
        <end position="592"/>
    </location>
</feature>
<gene>
    <name evidence="9" type="ORF">OEA41_004564</name>
</gene>
<sequence length="595" mass="65910">MSKAASANGLHHILAVSRLRAAARWQSLRVSSLRQQWNLPINHVRTLQTDAAEVNDVPFRKQLKDHAKRKRQVERIAVKDGTSSNGGQKEKDARLDKWKLTVGLEIHAQLNTERKLFSTAKSSGNDEPNTNVSVFDLAFPGSQPEFQKATLIPALRAALGLSCNVHRESRFDRKHYYYQDQPAGYQITQYYKPFAIDGRVTLYDHDGIAAEDGQSVDIAIKQVQMEQDTAKSTLQPPSMVFLDFNRVGHPLIEIITHPQIHHVQTASACVRKIQAILQAVNAVTTGMELGGLRADVNVSISLKGSEELGQRTEIKNLSSFKAVEDAIIAERDRQIAVLEAGGSIAGETRGWTLGSIETKKLRGKEGEVDYRYMPDPDIPPLFIGEDLVNHIGTSLPVLPDNTLADLTTNSGLTTKDAKTLISLEDGERLDYFDEVRSLWSSTRSSSLSPSPAFDKIVGNWVLHEMGGLLSAAATPFSPELVPPETMVDILSNLNEDRITGTTAKQLLAMVFDGDKRAIDTIIKDENLELQRLSRDEYIAMAQGLIDENGEKVKQIQQKRQMGKLMWFVGQMMRQGEGKVEAGKAQATLKELLGLD</sequence>
<evidence type="ECO:0000256" key="6">
    <source>
        <dbReference type="ARBA" id="ARBA00047913"/>
    </source>
</evidence>
<dbReference type="InterPro" id="IPR018027">
    <property type="entry name" value="Asn/Gln_amidotransferase"/>
</dbReference>
<proteinExistence type="inferred from homology"/>